<proteinExistence type="inferred from homology"/>
<organism evidence="9 10">
    <name type="scientific">Pseudidiomarina salinarum</name>
    <dbReference type="NCBI Taxonomy" id="435908"/>
    <lineage>
        <taxon>Bacteria</taxon>
        <taxon>Pseudomonadati</taxon>
        <taxon>Pseudomonadota</taxon>
        <taxon>Gammaproteobacteria</taxon>
        <taxon>Alteromonadales</taxon>
        <taxon>Idiomarinaceae</taxon>
        <taxon>Pseudidiomarina</taxon>
    </lineage>
</organism>
<dbReference type="Gene3D" id="3.90.1210.10">
    <property type="entry name" value="Antifreeze-like/N-acetylneuraminic acid synthase C-terminal domain"/>
    <property type="match status" value="1"/>
</dbReference>
<dbReference type="SMART" id="SM00858">
    <property type="entry name" value="SAF"/>
    <property type="match status" value="1"/>
</dbReference>
<dbReference type="InterPro" id="IPR039246">
    <property type="entry name" value="Flagellar_FlgA"/>
</dbReference>
<dbReference type="InterPro" id="IPR013974">
    <property type="entry name" value="SAF"/>
</dbReference>
<keyword evidence="7" id="KW-1005">Bacterial flagellum biogenesis</keyword>
<dbReference type="AlphaFoldDB" id="A0A094JEG5"/>
<name>A0A094JEG5_9GAMM</name>
<sequence length="232" mass="25392">MRFSALLLLLGLLLTTTVSAPAAAADQPWLAAVKQVIAERIPEHYLDHQVTLLSNERTREQLTGCRKPVAFLNHIPEQMVGRLVVSVTCDASSRQHLVQIEVDATVDYLVTARELTRGQTLAQADVEVKRGQLSDLPRHTMLAAEPLRGQQLRRNLSAGTPLQSNLLEQLRLVNFGDEVTITAAGKGFSIQRTGKSLDTGAAGDIIRVKVDNRLVLRVEVTGPRQARPAGTR</sequence>
<evidence type="ECO:0000256" key="3">
    <source>
        <dbReference type="ARBA" id="ARBA00014754"/>
    </source>
</evidence>
<evidence type="ECO:0000256" key="7">
    <source>
        <dbReference type="RuleBase" id="RU362063"/>
    </source>
</evidence>
<keyword evidence="4 7" id="KW-0732">Signal</keyword>
<keyword evidence="5 7" id="KW-0574">Periplasm</keyword>
<dbReference type="Gene3D" id="2.30.30.760">
    <property type="match status" value="1"/>
</dbReference>
<dbReference type="CDD" id="cd11614">
    <property type="entry name" value="SAF_CpaB_FlgA_like"/>
    <property type="match status" value="1"/>
</dbReference>
<comment type="subcellular location">
    <subcellularLocation>
        <location evidence="1 7">Periplasm</location>
    </subcellularLocation>
</comment>
<dbReference type="RefSeq" id="WP_034775546.1">
    <property type="nucleotide sequence ID" value="NZ_JPER01000003.1"/>
</dbReference>
<dbReference type="PANTHER" id="PTHR36307">
    <property type="entry name" value="FLAGELLA BASAL BODY P-RING FORMATION PROTEIN FLGA"/>
    <property type="match status" value="1"/>
</dbReference>
<accession>A0A094JEG5</accession>
<evidence type="ECO:0000313" key="9">
    <source>
        <dbReference type="EMBL" id="KFZ30956.1"/>
    </source>
</evidence>
<evidence type="ECO:0000256" key="4">
    <source>
        <dbReference type="ARBA" id="ARBA00022729"/>
    </source>
</evidence>
<comment type="function">
    <text evidence="6 7">Involved in the assembly process of the P-ring formation. It may associate with FlgF on the rod constituting a structure essential for the P-ring assembly or may act as a modulator protein for the P-ring assembly.</text>
</comment>
<evidence type="ECO:0000313" key="10">
    <source>
        <dbReference type="Proteomes" id="UP000054363"/>
    </source>
</evidence>
<evidence type="ECO:0000256" key="2">
    <source>
        <dbReference type="ARBA" id="ARBA00010474"/>
    </source>
</evidence>
<keyword evidence="10" id="KW-1185">Reference proteome</keyword>
<evidence type="ECO:0000259" key="8">
    <source>
        <dbReference type="SMART" id="SM00858"/>
    </source>
</evidence>
<comment type="similarity">
    <text evidence="2 7">Belongs to the FlgA family.</text>
</comment>
<dbReference type="PANTHER" id="PTHR36307:SF1">
    <property type="entry name" value="FLAGELLA BASAL BODY P-RING FORMATION PROTEIN FLGA"/>
    <property type="match status" value="1"/>
</dbReference>
<dbReference type="GO" id="GO:0044780">
    <property type="term" value="P:bacterial-type flagellum assembly"/>
    <property type="evidence" value="ECO:0007669"/>
    <property type="project" value="InterPro"/>
</dbReference>
<dbReference type="OrthoDB" id="6236246at2"/>
<feature type="domain" description="SAF" evidence="8">
    <location>
        <begin position="106"/>
        <end position="168"/>
    </location>
</feature>
<evidence type="ECO:0000256" key="5">
    <source>
        <dbReference type="ARBA" id="ARBA00022764"/>
    </source>
</evidence>
<dbReference type="GO" id="GO:0042597">
    <property type="term" value="C:periplasmic space"/>
    <property type="evidence" value="ECO:0007669"/>
    <property type="project" value="UniProtKB-SubCell"/>
</dbReference>
<comment type="caution">
    <text evidence="9">The sequence shown here is derived from an EMBL/GenBank/DDBJ whole genome shotgun (WGS) entry which is preliminary data.</text>
</comment>
<feature type="signal peptide" evidence="7">
    <location>
        <begin position="1"/>
        <end position="24"/>
    </location>
</feature>
<feature type="chain" id="PRO_5005107584" description="Flagella basal body P-ring formation protein FlgA" evidence="7">
    <location>
        <begin position="25"/>
        <end position="232"/>
    </location>
</feature>
<gene>
    <name evidence="9" type="ORF">IDSA_07755</name>
</gene>
<dbReference type="InterPro" id="IPR017585">
    <property type="entry name" value="SAF_FlgA"/>
</dbReference>
<dbReference type="STRING" id="435908.IDSA_07755"/>
<reference evidence="9 10" key="1">
    <citation type="submission" date="2014-06" db="EMBL/GenBank/DDBJ databases">
        <title>The draft genome sequence of Idiomarina salinarum ISL-52.</title>
        <authorList>
            <person name="Du J."/>
            <person name="Shao Z."/>
        </authorList>
    </citation>
    <scope>NUCLEOTIDE SEQUENCE [LARGE SCALE GENOMIC DNA]</scope>
    <source>
        <strain evidence="9 10">ISL-52</strain>
    </source>
</reference>
<dbReference type="NCBIfam" id="TIGR03170">
    <property type="entry name" value="flgA_cterm"/>
    <property type="match status" value="1"/>
</dbReference>
<evidence type="ECO:0000256" key="6">
    <source>
        <dbReference type="ARBA" id="ARBA00025643"/>
    </source>
</evidence>
<dbReference type="eggNOG" id="COG1261">
    <property type="taxonomic scope" value="Bacteria"/>
</dbReference>
<dbReference type="EMBL" id="JPER01000003">
    <property type="protein sequence ID" value="KFZ30956.1"/>
    <property type="molecule type" value="Genomic_DNA"/>
</dbReference>
<protein>
    <recommendedName>
        <fullName evidence="3 7">Flagella basal body P-ring formation protein FlgA</fullName>
    </recommendedName>
</protein>
<dbReference type="Pfam" id="PF13144">
    <property type="entry name" value="ChapFlgA"/>
    <property type="match status" value="1"/>
</dbReference>
<dbReference type="Proteomes" id="UP000054363">
    <property type="component" value="Unassembled WGS sequence"/>
</dbReference>
<evidence type="ECO:0000256" key="1">
    <source>
        <dbReference type="ARBA" id="ARBA00004418"/>
    </source>
</evidence>